<organism evidence="1 2">
    <name type="scientific">Haloactinopolyspora alba</name>
    <dbReference type="NCBI Taxonomy" id="648780"/>
    <lineage>
        <taxon>Bacteria</taxon>
        <taxon>Bacillati</taxon>
        <taxon>Actinomycetota</taxon>
        <taxon>Actinomycetes</taxon>
        <taxon>Jiangellales</taxon>
        <taxon>Jiangellaceae</taxon>
        <taxon>Haloactinopolyspora</taxon>
    </lineage>
</organism>
<sequence>MSGGNPEALRVAQEGMSGTATEIRGVAEDVSAALRACAGAFGDDRVEAALERFGAAYGGELLAGGLSVETLGKAAVTNADLLDAVTGGDR</sequence>
<protein>
    <submittedName>
        <fullName evidence="1">Uncharacterized protein</fullName>
    </submittedName>
</protein>
<dbReference type="AlphaFoldDB" id="A0A2P8EFS8"/>
<dbReference type="Proteomes" id="UP000243528">
    <property type="component" value="Unassembled WGS sequence"/>
</dbReference>
<proteinExistence type="predicted"/>
<gene>
    <name evidence="1" type="ORF">CLV30_101294</name>
</gene>
<keyword evidence="2" id="KW-1185">Reference proteome</keyword>
<dbReference type="RefSeq" id="WP_129710814.1">
    <property type="nucleotide sequence ID" value="NZ_ML142897.1"/>
</dbReference>
<evidence type="ECO:0000313" key="2">
    <source>
        <dbReference type="Proteomes" id="UP000243528"/>
    </source>
</evidence>
<dbReference type="EMBL" id="PYGE01000001">
    <property type="protein sequence ID" value="PSL08323.1"/>
    <property type="molecule type" value="Genomic_DNA"/>
</dbReference>
<comment type="caution">
    <text evidence="1">The sequence shown here is derived from an EMBL/GenBank/DDBJ whole genome shotgun (WGS) entry which is preliminary data.</text>
</comment>
<accession>A0A2P8EFS8</accession>
<evidence type="ECO:0000313" key="1">
    <source>
        <dbReference type="EMBL" id="PSL08323.1"/>
    </source>
</evidence>
<reference evidence="1 2" key="1">
    <citation type="submission" date="2018-03" db="EMBL/GenBank/DDBJ databases">
        <title>Genomic Encyclopedia of Archaeal and Bacterial Type Strains, Phase II (KMG-II): from individual species to whole genera.</title>
        <authorList>
            <person name="Goeker M."/>
        </authorList>
    </citation>
    <scope>NUCLEOTIDE SEQUENCE [LARGE SCALE GENOMIC DNA]</scope>
    <source>
        <strain evidence="1 2">DSM 45211</strain>
    </source>
</reference>
<name>A0A2P8EFS8_9ACTN</name>